<organism evidence="3 4">
    <name type="scientific">Pelagicoccus mobilis</name>
    <dbReference type="NCBI Taxonomy" id="415221"/>
    <lineage>
        <taxon>Bacteria</taxon>
        <taxon>Pseudomonadati</taxon>
        <taxon>Verrucomicrobiota</taxon>
        <taxon>Opitutia</taxon>
        <taxon>Puniceicoccales</taxon>
        <taxon>Pelagicoccaceae</taxon>
        <taxon>Pelagicoccus</taxon>
    </lineage>
</organism>
<evidence type="ECO:0000313" key="4">
    <source>
        <dbReference type="Proteomes" id="UP000617628"/>
    </source>
</evidence>
<name>A0A934RYB8_9BACT</name>
<accession>A0A934RYB8</accession>
<protein>
    <recommendedName>
        <fullName evidence="2">Rhamnogalacturonase A/B/Epimerase-like pectate lyase domain-containing protein</fullName>
    </recommendedName>
</protein>
<feature type="chain" id="PRO_5037826569" description="Rhamnogalacturonase A/B/Epimerase-like pectate lyase domain-containing protein" evidence="1">
    <location>
        <begin position="20"/>
        <end position="444"/>
    </location>
</feature>
<evidence type="ECO:0000259" key="2">
    <source>
        <dbReference type="Pfam" id="PF12708"/>
    </source>
</evidence>
<feature type="domain" description="Rhamnogalacturonase A/B/Epimerase-like pectate lyase" evidence="2">
    <location>
        <begin position="35"/>
        <end position="169"/>
    </location>
</feature>
<evidence type="ECO:0000256" key="1">
    <source>
        <dbReference type="SAM" id="SignalP"/>
    </source>
</evidence>
<proteinExistence type="predicted"/>
<dbReference type="SUPFAM" id="SSF51126">
    <property type="entry name" value="Pectin lyase-like"/>
    <property type="match status" value="1"/>
</dbReference>
<keyword evidence="1" id="KW-0732">Signal</keyword>
<dbReference type="InterPro" id="IPR024535">
    <property type="entry name" value="RHGA/B-epi-like_pectate_lyase"/>
</dbReference>
<dbReference type="InterPro" id="IPR011050">
    <property type="entry name" value="Pectin_lyase_fold/virulence"/>
</dbReference>
<comment type="caution">
    <text evidence="3">The sequence shown here is derived from an EMBL/GenBank/DDBJ whole genome shotgun (WGS) entry which is preliminary data.</text>
</comment>
<keyword evidence="4" id="KW-1185">Reference proteome</keyword>
<gene>
    <name evidence="3" type="ORF">JIN87_02800</name>
</gene>
<dbReference type="Gene3D" id="2.160.20.10">
    <property type="entry name" value="Single-stranded right-handed beta-helix, Pectin lyase-like"/>
    <property type="match status" value="1"/>
</dbReference>
<dbReference type="EMBL" id="JAENIL010000004">
    <property type="protein sequence ID" value="MBK1875778.1"/>
    <property type="molecule type" value="Genomic_DNA"/>
</dbReference>
<dbReference type="Proteomes" id="UP000617628">
    <property type="component" value="Unassembled WGS sequence"/>
</dbReference>
<feature type="signal peptide" evidence="1">
    <location>
        <begin position="1"/>
        <end position="19"/>
    </location>
</feature>
<sequence>MKKTLLTLATLTLTLVGNAAYIDTIDQVLVEKDLVADFGMVADDAASDQSAKLQDAIDEISAKGGGRIYLPAGTYSFNSIYMNSNVHLVIDKGVIIKPFLHESQKGNGVFHFTNKSESRKGEEGFIENVSIRCSEEGEYFTIDYSHIPLNIKHKRQEKHSARAFKCVQVRNFMIEGMYVIDNWTTHCAGIFVPSKIEGCDEWEVYKPTAGLIRNFKSINSSPGYGLAQLHAGYDLRFENLSTTNGGITFRLETGAGGHYGGVDQISADTIYCENGVTAMAMGPHTAKNGMVTARNITALSCGTAVQMGPGFDDGRENSGVPGRFADGCLIENVHAVYGENAPIATKTISHLAEWQLERLWFDEKTQLIRGPSQWIAHDKTGDSWSPTIRDVTSEGFSPEISPVLEREKQPRSDYKAILKNYSIWKELPEYLKVGSKKPKKERKH</sequence>
<dbReference type="Pfam" id="PF12708">
    <property type="entry name" value="Pect-lyase_RHGA_epim"/>
    <property type="match status" value="1"/>
</dbReference>
<dbReference type="AlphaFoldDB" id="A0A934RYB8"/>
<dbReference type="RefSeq" id="WP_200353995.1">
    <property type="nucleotide sequence ID" value="NZ_JAENIL010000004.1"/>
</dbReference>
<evidence type="ECO:0000313" key="3">
    <source>
        <dbReference type="EMBL" id="MBK1875778.1"/>
    </source>
</evidence>
<dbReference type="InterPro" id="IPR012334">
    <property type="entry name" value="Pectin_lyas_fold"/>
</dbReference>
<reference evidence="3" key="1">
    <citation type="submission" date="2021-01" db="EMBL/GenBank/DDBJ databases">
        <title>Modified the classification status of verrucomicrobia.</title>
        <authorList>
            <person name="Feng X."/>
        </authorList>
    </citation>
    <scope>NUCLEOTIDE SEQUENCE</scope>
    <source>
        <strain evidence="3">KCTC 13126</strain>
    </source>
</reference>